<proteinExistence type="predicted"/>
<sequence>MEGLSYVICQPSQNIPVCPQLCLQPTDRPGSSIWTWTQGGSRTRHSGRSLCLFTAAGWEWCHPPASAHWCLLKRVTRDDDTCPLSETGASGKKMASTLAVGLPWWSRGGASSLQRRRPRFGPCSGKTLDASDKPSACTATSAPAGHSRCSLHARGPSSAAGGASAGNGPALHCTAAHLSQLENAPV</sequence>
<evidence type="ECO:0000313" key="2">
    <source>
        <dbReference type="Proteomes" id="UP001162501"/>
    </source>
</evidence>
<reference evidence="1" key="1">
    <citation type="submission" date="2023-05" db="EMBL/GenBank/DDBJ databases">
        <authorList>
            <consortium name="ELIXIR-Norway"/>
        </authorList>
    </citation>
    <scope>NUCLEOTIDE SEQUENCE</scope>
</reference>
<protein>
    <submittedName>
        <fullName evidence="1">Uncharacterized protein</fullName>
    </submittedName>
</protein>
<gene>
    <name evidence="1" type="ORF">MRATA1EN3_LOCUS21340</name>
</gene>
<dbReference type="Proteomes" id="UP001162501">
    <property type="component" value="Chromosome 5"/>
</dbReference>
<organism evidence="1 2">
    <name type="scientific">Rangifer tarandus platyrhynchus</name>
    <name type="common">Svalbard reindeer</name>
    <dbReference type="NCBI Taxonomy" id="3082113"/>
    <lineage>
        <taxon>Eukaryota</taxon>
        <taxon>Metazoa</taxon>
        <taxon>Chordata</taxon>
        <taxon>Craniata</taxon>
        <taxon>Vertebrata</taxon>
        <taxon>Euteleostomi</taxon>
        <taxon>Mammalia</taxon>
        <taxon>Eutheria</taxon>
        <taxon>Laurasiatheria</taxon>
        <taxon>Artiodactyla</taxon>
        <taxon>Ruminantia</taxon>
        <taxon>Pecora</taxon>
        <taxon>Cervidae</taxon>
        <taxon>Odocoileinae</taxon>
        <taxon>Rangifer</taxon>
    </lineage>
</organism>
<dbReference type="EMBL" id="OX596089">
    <property type="protein sequence ID" value="CAI9710127.1"/>
    <property type="molecule type" value="Genomic_DNA"/>
</dbReference>
<evidence type="ECO:0000313" key="1">
    <source>
        <dbReference type="EMBL" id="CAI9710127.1"/>
    </source>
</evidence>
<accession>A0ACB0FBI3</accession>
<name>A0ACB0FBI3_RANTA</name>